<comment type="caution">
    <text evidence="7">The sequence shown here is derived from an EMBL/GenBank/DDBJ whole genome shotgun (WGS) entry which is preliminary data.</text>
</comment>
<comment type="subcellular location">
    <subcellularLocation>
        <location evidence="1">Periplasm</location>
    </subcellularLocation>
</comment>
<evidence type="ECO:0000256" key="4">
    <source>
        <dbReference type="ARBA" id="ARBA00022729"/>
    </source>
</evidence>
<evidence type="ECO:0000256" key="2">
    <source>
        <dbReference type="ARBA" id="ARBA00005695"/>
    </source>
</evidence>
<dbReference type="Gene3D" id="3.40.190.10">
    <property type="entry name" value="Periplasmic binding protein-like II"/>
    <property type="match status" value="1"/>
</dbReference>
<feature type="signal peptide" evidence="5">
    <location>
        <begin position="1"/>
        <end position="24"/>
    </location>
</feature>
<dbReference type="InterPro" id="IPR030678">
    <property type="entry name" value="Peptide/Ni-bd"/>
</dbReference>
<evidence type="ECO:0000313" key="7">
    <source>
        <dbReference type="EMBL" id="MCP8939650.1"/>
    </source>
</evidence>
<proteinExistence type="inferred from homology"/>
<comment type="similarity">
    <text evidence="2">Belongs to the bacterial solute-binding protein 5 family.</text>
</comment>
<feature type="domain" description="Solute-binding protein family 5" evidence="6">
    <location>
        <begin position="75"/>
        <end position="435"/>
    </location>
</feature>
<evidence type="ECO:0000256" key="5">
    <source>
        <dbReference type="SAM" id="SignalP"/>
    </source>
</evidence>
<dbReference type="Gene3D" id="3.90.76.10">
    <property type="entry name" value="Dipeptide-binding Protein, Domain 1"/>
    <property type="match status" value="1"/>
</dbReference>
<accession>A0ABT1LG02</accession>
<keyword evidence="4 5" id="KW-0732">Signal</keyword>
<dbReference type="SUPFAM" id="SSF53850">
    <property type="entry name" value="Periplasmic binding protein-like II"/>
    <property type="match status" value="1"/>
</dbReference>
<evidence type="ECO:0000313" key="8">
    <source>
        <dbReference type="Proteomes" id="UP001205890"/>
    </source>
</evidence>
<name>A0ABT1LG02_9HYPH</name>
<dbReference type="PIRSF" id="PIRSF002741">
    <property type="entry name" value="MppA"/>
    <property type="match status" value="1"/>
</dbReference>
<evidence type="ECO:0000256" key="1">
    <source>
        <dbReference type="ARBA" id="ARBA00004418"/>
    </source>
</evidence>
<dbReference type="Gene3D" id="3.10.105.10">
    <property type="entry name" value="Dipeptide-binding Protein, Domain 3"/>
    <property type="match status" value="1"/>
</dbReference>
<reference evidence="7 8" key="1">
    <citation type="submission" date="2022-07" db="EMBL/GenBank/DDBJ databases">
        <authorList>
            <person name="Li W.-J."/>
            <person name="Deng Q.-Q."/>
        </authorList>
    </citation>
    <scope>NUCLEOTIDE SEQUENCE [LARGE SCALE GENOMIC DNA]</scope>
    <source>
        <strain evidence="7 8">SYSU M60028</strain>
    </source>
</reference>
<evidence type="ECO:0000256" key="3">
    <source>
        <dbReference type="ARBA" id="ARBA00022448"/>
    </source>
</evidence>
<dbReference type="RefSeq" id="WP_254743473.1">
    <property type="nucleotide sequence ID" value="NZ_JANCLU010000013.1"/>
</dbReference>
<dbReference type="PANTHER" id="PTHR30290">
    <property type="entry name" value="PERIPLASMIC BINDING COMPONENT OF ABC TRANSPORTER"/>
    <property type="match status" value="1"/>
</dbReference>
<gene>
    <name evidence="7" type="ORF">NK718_14070</name>
</gene>
<dbReference type="Proteomes" id="UP001205890">
    <property type="component" value="Unassembled WGS sequence"/>
</dbReference>
<dbReference type="Pfam" id="PF00496">
    <property type="entry name" value="SBP_bac_5"/>
    <property type="match status" value="1"/>
</dbReference>
<keyword evidence="8" id="KW-1185">Reference proteome</keyword>
<feature type="chain" id="PRO_5045645455" evidence="5">
    <location>
        <begin position="25"/>
        <end position="528"/>
    </location>
</feature>
<organism evidence="7 8">
    <name type="scientific">Alsobacter ponti</name>
    <dbReference type="NCBI Taxonomy" id="2962936"/>
    <lineage>
        <taxon>Bacteria</taxon>
        <taxon>Pseudomonadati</taxon>
        <taxon>Pseudomonadota</taxon>
        <taxon>Alphaproteobacteria</taxon>
        <taxon>Hyphomicrobiales</taxon>
        <taxon>Alsobacteraceae</taxon>
        <taxon>Alsobacter</taxon>
    </lineage>
</organism>
<dbReference type="InterPro" id="IPR039424">
    <property type="entry name" value="SBP_5"/>
</dbReference>
<dbReference type="PANTHER" id="PTHR30290:SF10">
    <property type="entry name" value="PERIPLASMIC OLIGOPEPTIDE-BINDING PROTEIN-RELATED"/>
    <property type="match status" value="1"/>
</dbReference>
<evidence type="ECO:0000259" key="6">
    <source>
        <dbReference type="Pfam" id="PF00496"/>
    </source>
</evidence>
<dbReference type="InterPro" id="IPR000914">
    <property type="entry name" value="SBP_5_dom"/>
</dbReference>
<keyword evidence="3" id="KW-0813">Transport</keyword>
<sequence length="528" mass="57859">MVRRTLAAGLVFGIVTAAASTLQAASPPNMLVIGTDLAAIPSLDPAAINARTVSEVVSNLYDNLVQLAPDDMQTIRPMLAESWTVAPDKRSITFKLRAGATFASGNPITAEDAAWSIRRVIKMGQVGATDIALWGYTPENVDKFIRASDDRTLVVELPEPVTTDLVIYSLAGSSLGIIDSKVAMQHEKNGDLARDWLKANAAPSGAYSLTQWRPNDILICEARANYWGGAPAMKRVIMRHVPESGNQRLQLMAGDIDVAQYVGSGDLEALAKEKVVIDQVPGFGFYYIALNMKDPDLAKPLVRRAFQHVLDWKALAQTNMRFAGFPWQSIIPKGMAGAPANPLPGYEFDPALAKKLLAEAGYPNGLKKKLFPAGPVHLQNTEALQASAKLAGIELELVPGEHTPDFRARNFEVLMGNSGARLPDPFGTAVQYAYNPDNRDSAKLGGYYLWRTALDAPELTKLVDQSKSETDPAKRKALFEQMDKIYREMDPSLIVLFQRTDPYVLRTNVKGYFGHQTWSTRWSGVTKE</sequence>
<dbReference type="EMBL" id="JANCLU010000013">
    <property type="protein sequence ID" value="MCP8939650.1"/>
    <property type="molecule type" value="Genomic_DNA"/>
</dbReference>
<dbReference type="CDD" id="cd08512">
    <property type="entry name" value="PBP2_NikA_DppA_OppA_like_7"/>
    <property type="match status" value="1"/>
</dbReference>
<protein>
    <submittedName>
        <fullName evidence="7">ABC transporter substrate-binding protein</fullName>
    </submittedName>
</protein>